<protein>
    <recommendedName>
        <fullName evidence="2">Calcineurin-like phosphoesterase domain-containing protein</fullName>
    </recommendedName>
</protein>
<organism evidence="1">
    <name type="scientific">uncultured Caudovirales phage</name>
    <dbReference type="NCBI Taxonomy" id="2100421"/>
    <lineage>
        <taxon>Viruses</taxon>
        <taxon>Duplodnaviria</taxon>
        <taxon>Heunggongvirae</taxon>
        <taxon>Uroviricota</taxon>
        <taxon>Caudoviricetes</taxon>
        <taxon>Peduoviridae</taxon>
        <taxon>Maltschvirus</taxon>
        <taxon>Maltschvirus maltsch</taxon>
    </lineage>
</organism>
<proteinExistence type="predicted"/>
<name>A0A6J5T9L7_9CAUD</name>
<evidence type="ECO:0008006" key="2">
    <source>
        <dbReference type="Google" id="ProtNLM"/>
    </source>
</evidence>
<dbReference type="EMBL" id="LR797818">
    <property type="protein sequence ID" value="CAB4240856.1"/>
    <property type="molecule type" value="Genomic_DNA"/>
</dbReference>
<dbReference type="SUPFAM" id="SSF56300">
    <property type="entry name" value="Metallo-dependent phosphatases"/>
    <property type="match status" value="1"/>
</dbReference>
<reference evidence="1" key="1">
    <citation type="submission" date="2020-05" db="EMBL/GenBank/DDBJ databases">
        <authorList>
            <person name="Chiriac C."/>
            <person name="Salcher M."/>
            <person name="Ghai R."/>
            <person name="Kavagutti S V."/>
        </authorList>
    </citation>
    <scope>NUCLEOTIDE SEQUENCE</scope>
</reference>
<gene>
    <name evidence="1" type="ORF">UFOVP22_17</name>
</gene>
<evidence type="ECO:0000313" key="1">
    <source>
        <dbReference type="EMBL" id="CAB4240856.1"/>
    </source>
</evidence>
<sequence>MSSRIMVIPDTQIRPGDDLQFLNRIGRYAVDMLPDTIVMLGDFADMPSLSSHDKAGSKSMEGQRYKADVKITIEAMDVLLKPIREEQAKRIDNHKPRWNPRLVMLYGNHCHRINRAIQNDPKLDGLISLEDLEYEKAGWETVPFLEPIIIDGIAFCHYFVAGVMGRPCGTARALLSKHHQSCIAGHQQGRDIAYGLRADGTEMVALITGSCYEHEEHYLNHQTNRHFRGLYMLFDVKDGQFDECPISLRYLRKRYAE</sequence>
<accession>A0A6J5T9L7</accession>
<dbReference type="InterPro" id="IPR029052">
    <property type="entry name" value="Metallo-depent_PP-like"/>
</dbReference>